<dbReference type="Gene3D" id="2.60.40.4070">
    <property type="match status" value="1"/>
</dbReference>
<dbReference type="NCBIfam" id="TIGR04131">
    <property type="entry name" value="Bac_Flav_CTERM"/>
    <property type="match status" value="1"/>
</dbReference>
<dbReference type="EMBL" id="JAERRB010000002">
    <property type="protein sequence ID" value="MBL0741018.1"/>
    <property type="molecule type" value="Genomic_DNA"/>
</dbReference>
<keyword evidence="1" id="KW-0677">Repeat</keyword>
<dbReference type="PANTHER" id="PTHR24273:SF32">
    <property type="entry name" value="HYALIN"/>
    <property type="match status" value="1"/>
</dbReference>
<dbReference type="Pfam" id="PF02494">
    <property type="entry name" value="HYR"/>
    <property type="match status" value="4"/>
</dbReference>
<comment type="caution">
    <text evidence="3">The sequence shown here is derived from an EMBL/GenBank/DDBJ whole genome shotgun (WGS) entry which is preliminary data.</text>
</comment>
<accession>A0ABS1KNF8</accession>
<dbReference type="RefSeq" id="WP_202008382.1">
    <property type="nucleotide sequence ID" value="NZ_JAERRB010000002.1"/>
</dbReference>
<evidence type="ECO:0000259" key="2">
    <source>
        <dbReference type="PROSITE" id="PS50825"/>
    </source>
</evidence>
<dbReference type="Pfam" id="PF13585">
    <property type="entry name" value="CHU_C"/>
    <property type="match status" value="1"/>
</dbReference>
<evidence type="ECO:0000313" key="4">
    <source>
        <dbReference type="Proteomes" id="UP000613030"/>
    </source>
</evidence>
<feature type="domain" description="HYR" evidence="2">
    <location>
        <begin position="176"/>
        <end position="253"/>
    </location>
</feature>
<evidence type="ECO:0000313" key="3">
    <source>
        <dbReference type="EMBL" id="MBL0741018.1"/>
    </source>
</evidence>
<dbReference type="InterPro" id="IPR026341">
    <property type="entry name" value="T9SS_type_B"/>
</dbReference>
<name>A0ABS1KNF8_9BACT</name>
<dbReference type="InterPro" id="IPR003410">
    <property type="entry name" value="HYR_dom"/>
</dbReference>
<gene>
    <name evidence="3" type="ORF">JI741_07290</name>
</gene>
<feature type="domain" description="HYR" evidence="2">
    <location>
        <begin position="334"/>
        <end position="416"/>
    </location>
</feature>
<dbReference type="PROSITE" id="PS50825">
    <property type="entry name" value="HYR"/>
    <property type="match status" value="4"/>
</dbReference>
<organism evidence="3 4">
    <name type="scientific">Chryseolinea lacunae</name>
    <dbReference type="NCBI Taxonomy" id="2801331"/>
    <lineage>
        <taxon>Bacteria</taxon>
        <taxon>Pseudomonadati</taxon>
        <taxon>Bacteroidota</taxon>
        <taxon>Cytophagia</taxon>
        <taxon>Cytophagales</taxon>
        <taxon>Fulvivirgaceae</taxon>
        <taxon>Chryseolinea</taxon>
    </lineage>
</organism>
<dbReference type="Gene3D" id="2.60.40.10">
    <property type="entry name" value="Immunoglobulins"/>
    <property type="match status" value="1"/>
</dbReference>
<reference evidence="3 4" key="1">
    <citation type="submission" date="2021-01" db="EMBL/GenBank/DDBJ databases">
        <title>Chryseolinea sp. Jin1 Genome sequencing and assembly.</title>
        <authorList>
            <person name="Kim I."/>
        </authorList>
    </citation>
    <scope>NUCLEOTIDE SEQUENCE [LARGE SCALE GENOMIC DNA]</scope>
    <source>
        <strain evidence="3 4">Jin1</strain>
    </source>
</reference>
<sequence length="512" mass="53839">MKYTGFLPALVSVFDNASQVFAGTVLPGATFALNGQSNGKFAGNDINLFVIGIWNASIKTSCGLDFDPATRYGLFMIVSATSKNGGTLCCSSNGSAGGSPDIAGCPANIDVAPTANCGATVTWTPPIATSCDLQSFTSTHQPGSVFPIGSTKVIYTAKDGNGKSSTCNFNVTVRDRTGPTLVNALADVTVSTDATCKAAATWPAPAFVDECTVSSVTSSHTSGSIFPLGNTVVTYTAKDNSGNTSTFRFSVVVKDQTAPVASRCPTEVVVKAKGGCRARVSWDAPLFVDDCSAVTVTASHNPGSDFPVGETEVIYSAKDKSNNTTVCKFNVVVQNETPPVFSRCPEDITRVTSTGTGETAVEWRPPSVRADCGMPSVVASHKPGDLFLPGTTTVRYTATDISGNVSTCSFQVTVKWEDSSLDIIQLVTPDGNGTNDWWLIGNIEKYATNKVVVVDQFGSVVYSATGYDNDKHVWNGENKKGELVPTGTYFYTISLQAGPSVVEKTGFIEVVR</sequence>
<feature type="domain" description="HYR" evidence="2">
    <location>
        <begin position="95"/>
        <end position="175"/>
    </location>
</feature>
<feature type="domain" description="HYR" evidence="2">
    <location>
        <begin position="254"/>
        <end position="333"/>
    </location>
</feature>
<keyword evidence="4" id="KW-1185">Reference proteome</keyword>
<evidence type="ECO:0000256" key="1">
    <source>
        <dbReference type="ARBA" id="ARBA00022737"/>
    </source>
</evidence>
<dbReference type="PANTHER" id="PTHR24273">
    <property type="entry name" value="FI04643P-RELATED"/>
    <property type="match status" value="1"/>
</dbReference>
<dbReference type="Proteomes" id="UP000613030">
    <property type="component" value="Unassembled WGS sequence"/>
</dbReference>
<protein>
    <submittedName>
        <fullName evidence="3">HYR domain-containing protein</fullName>
    </submittedName>
</protein>
<proteinExistence type="predicted"/>
<dbReference type="InterPro" id="IPR013783">
    <property type="entry name" value="Ig-like_fold"/>
</dbReference>